<keyword evidence="1" id="KW-1133">Transmembrane helix</keyword>
<dbReference type="PANTHER" id="PTHR23542:SF1">
    <property type="entry name" value="MAJOR FACILITATOR SUPERFAMILY (MFS) PROFILE DOMAIN-CONTAINING PROTEIN"/>
    <property type="match status" value="1"/>
</dbReference>
<keyword evidence="1" id="KW-0812">Transmembrane</keyword>
<evidence type="ECO:0000313" key="2">
    <source>
        <dbReference type="EMBL" id="PKY99809.1"/>
    </source>
</evidence>
<dbReference type="Proteomes" id="UP000234778">
    <property type="component" value="Unassembled WGS sequence"/>
</dbReference>
<dbReference type="Gene3D" id="1.20.1250.20">
    <property type="entry name" value="MFS general substrate transporter like domains"/>
    <property type="match status" value="1"/>
</dbReference>
<feature type="transmembrane region" description="Helical" evidence="1">
    <location>
        <begin position="35"/>
        <end position="58"/>
    </location>
</feature>
<gene>
    <name evidence="2" type="ORF">CYJ26_00140</name>
</gene>
<name>A0A2I1KW15_9ACTO</name>
<proteinExistence type="predicted"/>
<feature type="transmembrane region" description="Helical" evidence="1">
    <location>
        <begin position="70"/>
        <end position="103"/>
    </location>
</feature>
<reference evidence="2 3" key="1">
    <citation type="submission" date="2017-12" db="EMBL/GenBank/DDBJ databases">
        <title>Phylogenetic diversity of female urinary microbiome.</title>
        <authorList>
            <person name="Thomas-White K."/>
            <person name="Wolfe A.J."/>
        </authorList>
    </citation>
    <scope>NUCLEOTIDE SEQUENCE [LARGE SCALE GENOMIC DNA]</scope>
    <source>
        <strain evidence="2 3">UMB0319</strain>
    </source>
</reference>
<feature type="transmembrane region" description="Helical" evidence="1">
    <location>
        <begin position="278"/>
        <end position="299"/>
    </location>
</feature>
<protein>
    <submittedName>
        <fullName evidence="2">MFS transporter</fullName>
    </submittedName>
</protein>
<dbReference type="InterPro" id="IPR036259">
    <property type="entry name" value="MFS_trans_sf"/>
</dbReference>
<feature type="transmembrane region" description="Helical" evidence="1">
    <location>
        <begin position="252"/>
        <end position="271"/>
    </location>
</feature>
<dbReference type="InterPro" id="IPR011701">
    <property type="entry name" value="MFS"/>
</dbReference>
<dbReference type="Pfam" id="PF07690">
    <property type="entry name" value="MFS_1"/>
    <property type="match status" value="1"/>
</dbReference>
<feature type="transmembrane region" description="Helical" evidence="1">
    <location>
        <begin position="367"/>
        <end position="388"/>
    </location>
</feature>
<dbReference type="PANTHER" id="PTHR23542">
    <property type="match status" value="1"/>
</dbReference>
<evidence type="ECO:0000313" key="3">
    <source>
        <dbReference type="Proteomes" id="UP000234778"/>
    </source>
</evidence>
<sequence>MQAAGGSFLALGFLGRLPAAMNQLGMLLIVSASGRGLALAGSTVAAVGLGTAAGAPLVGRLVDRIGAVRVLACALVVQSLALAGVLACLYADLSSALILIFAALLGCANPQAGSIARACWSAIARADAVPARALRTIRLGLGFETAADETSFVVGPVAAGALVTLLGAEGAALSLLVLTVLGEGAFALWLARRPALSRPHHDGGAGSTQAQARTPWVALAPVLLTIGAVGVVFGATQTALTAVHTAHGTPGLTGPIYGSMGITSALAGMVAPSLRTGVLARTALGGLLVLICSSVLTAVPGTPLTLAMILIMGAGVGTVLATSYTRIEAVAVSGRVTSLMTVAATCNVLGVSLGSVATGALGANLHYANLPAVAAGAVILALAAAQALTGRTGSFASE</sequence>
<comment type="caution">
    <text evidence="2">The sequence shown here is derived from an EMBL/GenBank/DDBJ whole genome shotgun (WGS) entry which is preliminary data.</text>
</comment>
<keyword evidence="1" id="KW-0472">Membrane</keyword>
<feature type="transmembrane region" description="Helical" evidence="1">
    <location>
        <begin position="336"/>
        <end position="361"/>
    </location>
</feature>
<dbReference type="EMBL" id="PKHA01000001">
    <property type="protein sequence ID" value="PKY99809.1"/>
    <property type="molecule type" value="Genomic_DNA"/>
</dbReference>
<evidence type="ECO:0000256" key="1">
    <source>
        <dbReference type="SAM" id="Phobius"/>
    </source>
</evidence>
<feature type="transmembrane region" description="Helical" evidence="1">
    <location>
        <begin position="216"/>
        <end position="240"/>
    </location>
</feature>
<accession>A0A2I1KW15</accession>
<dbReference type="AlphaFoldDB" id="A0A2I1KW15"/>
<organism evidence="2 3">
    <name type="scientific">Actinomyces urogenitalis</name>
    <dbReference type="NCBI Taxonomy" id="103621"/>
    <lineage>
        <taxon>Bacteria</taxon>
        <taxon>Bacillati</taxon>
        <taxon>Actinomycetota</taxon>
        <taxon>Actinomycetes</taxon>
        <taxon>Actinomycetales</taxon>
        <taxon>Actinomycetaceae</taxon>
        <taxon>Actinomyces</taxon>
    </lineage>
</organism>
<dbReference type="SUPFAM" id="SSF103473">
    <property type="entry name" value="MFS general substrate transporter"/>
    <property type="match status" value="1"/>
</dbReference>
<dbReference type="GO" id="GO:0022857">
    <property type="term" value="F:transmembrane transporter activity"/>
    <property type="evidence" value="ECO:0007669"/>
    <property type="project" value="InterPro"/>
</dbReference>
<feature type="transmembrane region" description="Helical" evidence="1">
    <location>
        <begin position="305"/>
        <end position="324"/>
    </location>
</feature>
<feature type="transmembrane region" description="Helical" evidence="1">
    <location>
        <begin position="171"/>
        <end position="191"/>
    </location>
</feature>